<feature type="transmembrane region" description="Helical" evidence="1">
    <location>
        <begin position="12"/>
        <end position="33"/>
    </location>
</feature>
<name>A0ABQ8TG84_PERAM</name>
<dbReference type="EMBL" id="JAJSOF020000011">
    <property type="protein sequence ID" value="KAJ4444752.1"/>
    <property type="molecule type" value="Genomic_DNA"/>
</dbReference>
<evidence type="ECO:0000256" key="1">
    <source>
        <dbReference type="SAM" id="Phobius"/>
    </source>
</evidence>
<dbReference type="InterPro" id="IPR036397">
    <property type="entry name" value="RNaseH_sf"/>
</dbReference>
<dbReference type="Proteomes" id="UP001148838">
    <property type="component" value="Unassembled WGS sequence"/>
</dbReference>
<reference evidence="2 3" key="1">
    <citation type="journal article" date="2022" name="Allergy">
        <title>Genome assembly and annotation of Periplaneta americana reveal a comprehensive cockroach allergen profile.</title>
        <authorList>
            <person name="Wang L."/>
            <person name="Xiong Q."/>
            <person name="Saelim N."/>
            <person name="Wang L."/>
            <person name="Nong W."/>
            <person name="Wan A.T."/>
            <person name="Shi M."/>
            <person name="Liu X."/>
            <person name="Cao Q."/>
            <person name="Hui J.H.L."/>
            <person name="Sookrung N."/>
            <person name="Leung T.F."/>
            <person name="Tungtrongchitr A."/>
            <person name="Tsui S.K.W."/>
        </authorList>
    </citation>
    <scope>NUCLEOTIDE SEQUENCE [LARGE SCALE GENOMIC DNA]</scope>
    <source>
        <strain evidence="2">PWHHKU_190912</strain>
    </source>
</reference>
<protein>
    <submittedName>
        <fullName evidence="2">Uncharacterized protein</fullName>
    </submittedName>
</protein>
<proteinExistence type="predicted"/>
<evidence type="ECO:0000313" key="3">
    <source>
        <dbReference type="Proteomes" id="UP001148838"/>
    </source>
</evidence>
<sequence>MIPPRWRNSSRIKSINGSIAGIVFCCIVLQGLVPWTACFSYISVCHYFLWGHFKAEFLLHKPQSLKKFKDAIRRKTTTVQPGMVRRACGNFEKRVECLHNNGRHLNGVLNSSTSLSNEGHVAHMGESRNAYRVLVGRPEEKRPLGRPRRRWEDNIKMDLREVGYDDKDWINLAQDRDLWRAYVRTGMNLRGFLKASKLFESEEDHNSFVSTGLRVLWFSDSNTESEKIFDMKDILPD</sequence>
<keyword evidence="3" id="KW-1185">Reference proteome</keyword>
<keyword evidence="1" id="KW-1133">Transmembrane helix</keyword>
<accession>A0ABQ8TG84</accession>
<organism evidence="2 3">
    <name type="scientific">Periplaneta americana</name>
    <name type="common">American cockroach</name>
    <name type="synonym">Blatta americana</name>
    <dbReference type="NCBI Taxonomy" id="6978"/>
    <lineage>
        <taxon>Eukaryota</taxon>
        <taxon>Metazoa</taxon>
        <taxon>Ecdysozoa</taxon>
        <taxon>Arthropoda</taxon>
        <taxon>Hexapoda</taxon>
        <taxon>Insecta</taxon>
        <taxon>Pterygota</taxon>
        <taxon>Neoptera</taxon>
        <taxon>Polyneoptera</taxon>
        <taxon>Dictyoptera</taxon>
        <taxon>Blattodea</taxon>
        <taxon>Blattoidea</taxon>
        <taxon>Blattidae</taxon>
        <taxon>Blattinae</taxon>
        <taxon>Periplaneta</taxon>
    </lineage>
</organism>
<gene>
    <name evidence="2" type="ORF">ANN_06549</name>
</gene>
<keyword evidence="1" id="KW-0812">Transmembrane</keyword>
<comment type="caution">
    <text evidence="2">The sequence shown here is derived from an EMBL/GenBank/DDBJ whole genome shotgun (WGS) entry which is preliminary data.</text>
</comment>
<evidence type="ECO:0000313" key="2">
    <source>
        <dbReference type="EMBL" id="KAJ4444752.1"/>
    </source>
</evidence>
<keyword evidence="1" id="KW-0472">Membrane</keyword>
<dbReference type="Gene3D" id="3.30.420.10">
    <property type="entry name" value="Ribonuclease H-like superfamily/Ribonuclease H"/>
    <property type="match status" value="1"/>
</dbReference>